<dbReference type="Proteomes" id="UP000824334">
    <property type="component" value="Chromosome"/>
</dbReference>
<gene>
    <name evidence="2" type="ORF">KWG56_04395</name>
</gene>
<dbReference type="EMBL" id="CP080034">
    <property type="protein sequence ID" value="QYC11247.1"/>
    <property type="molecule type" value="Genomic_DNA"/>
</dbReference>
<dbReference type="Pfam" id="PF05368">
    <property type="entry name" value="NmrA"/>
    <property type="match status" value="1"/>
</dbReference>
<organism evidence="2 3">
    <name type="scientific">Brevundimonas nasdae</name>
    <dbReference type="NCBI Taxonomy" id="172043"/>
    <lineage>
        <taxon>Bacteria</taxon>
        <taxon>Pseudomonadati</taxon>
        <taxon>Pseudomonadota</taxon>
        <taxon>Alphaproteobacteria</taxon>
        <taxon>Caulobacterales</taxon>
        <taxon>Caulobacteraceae</taxon>
        <taxon>Brevundimonas</taxon>
    </lineage>
</organism>
<protein>
    <submittedName>
        <fullName evidence="2">SDR family oxidoreductase</fullName>
    </submittedName>
</protein>
<dbReference type="CDD" id="cd05269">
    <property type="entry name" value="TMR_SDR_a"/>
    <property type="match status" value="1"/>
</dbReference>
<dbReference type="InterPro" id="IPR008030">
    <property type="entry name" value="NmrA-like"/>
</dbReference>
<sequence>MILVAGATGNLGREVMKHLTGYGADHEVSILARDTAKAEHYARLGIPVRIADYDQPDTLPQAFAGVSKLLLISTMSMNRAEQQKRVVDAAVAAGVGHILYTGLAIRDIETSAVRDLMISHFETENHIRNSGVAWTLLRNTMYAEALPVIVGAPAAGGAIILSGGDGQVPYASRAEMGEATANVLLQTGHEGKTYEITGAQAWSYGEVAMALTAAKGRNFTYQDIAPDTHRRVLESLNLPPFLIDLTIGTVEDIRKGQYDIASDDLQRLLGRAPTPLPALLPDLFPN</sequence>
<dbReference type="RefSeq" id="WP_219353873.1">
    <property type="nucleotide sequence ID" value="NZ_CP080034.1"/>
</dbReference>
<dbReference type="GeneID" id="94374494"/>
<evidence type="ECO:0000313" key="2">
    <source>
        <dbReference type="EMBL" id="QYC11247.1"/>
    </source>
</evidence>
<evidence type="ECO:0000259" key="1">
    <source>
        <dbReference type="Pfam" id="PF05368"/>
    </source>
</evidence>
<accession>A0ABX8TKC9</accession>
<feature type="domain" description="NmrA-like" evidence="1">
    <location>
        <begin position="2"/>
        <end position="232"/>
    </location>
</feature>
<dbReference type="PANTHER" id="PTHR47129:SF1">
    <property type="entry name" value="NMRA-LIKE DOMAIN-CONTAINING PROTEIN"/>
    <property type="match status" value="1"/>
</dbReference>
<dbReference type="InterPro" id="IPR052718">
    <property type="entry name" value="NmrA-type_oxidoreductase"/>
</dbReference>
<proteinExistence type="predicted"/>
<dbReference type="PANTHER" id="PTHR47129">
    <property type="entry name" value="QUINONE OXIDOREDUCTASE 2"/>
    <property type="match status" value="1"/>
</dbReference>
<name>A0ABX8TKC9_9CAUL</name>
<reference evidence="2 3" key="1">
    <citation type="submission" date="2021-07" db="EMBL/GenBank/DDBJ databases">
        <title>Isolation and characterization of bacteria from a gold mining with a capacity of golden bioaccumulation.</title>
        <authorList>
            <person name="Yang X.J."/>
        </authorList>
    </citation>
    <scope>NUCLEOTIDE SEQUENCE [LARGE SCALE GENOMIC DNA]</scope>
    <source>
        <strain evidence="2 3">Au29</strain>
    </source>
</reference>
<keyword evidence="3" id="KW-1185">Reference proteome</keyword>
<evidence type="ECO:0000313" key="3">
    <source>
        <dbReference type="Proteomes" id="UP000824334"/>
    </source>
</evidence>